<proteinExistence type="predicted"/>
<protein>
    <submittedName>
        <fullName evidence="3">Putative membrane protein</fullName>
    </submittedName>
</protein>
<reference evidence="3 4" key="1">
    <citation type="submission" date="2020-03" db="EMBL/GenBank/DDBJ databases">
        <title>Genomic Encyclopedia of Type Strains, Phase IV (KMG-IV): sequencing the most valuable type-strain genomes for metagenomic binning, comparative biology and taxonomic classification.</title>
        <authorList>
            <person name="Goeker M."/>
        </authorList>
    </citation>
    <scope>NUCLEOTIDE SEQUENCE [LARGE SCALE GENOMIC DNA]</scope>
    <source>
        <strain evidence="3 4">DSM 19867</strain>
    </source>
</reference>
<keyword evidence="1" id="KW-0812">Transmembrane</keyword>
<keyword evidence="1" id="KW-0472">Membrane</keyword>
<dbReference type="InterPro" id="IPR019251">
    <property type="entry name" value="DUF2231_TM"/>
</dbReference>
<evidence type="ECO:0000313" key="4">
    <source>
        <dbReference type="Proteomes" id="UP000570514"/>
    </source>
</evidence>
<gene>
    <name evidence="3" type="ORF">FHS83_002961</name>
</gene>
<keyword evidence="1" id="KW-1133">Transmembrane helix</keyword>
<evidence type="ECO:0000313" key="3">
    <source>
        <dbReference type="EMBL" id="NIK89643.1"/>
    </source>
</evidence>
<dbReference type="PIRSF" id="PIRSF029509">
    <property type="entry name" value="UCP029509"/>
    <property type="match status" value="1"/>
</dbReference>
<sequence>MINSPFPKSTARIAGHPIHPMLVPVPIVCFVATLLTDIAYANSYEPQWANMSSWFLAIGLLVSAFVVITGLTDFAGERRIRSLRKAWIHGIGNGIALLVAIWNAFVHTHDGYTGVVPTGITLSAIVVLILLVTGWNGWAMVYRHGVGVAPEQLDRRHEGETR</sequence>
<organism evidence="3 4">
    <name type="scientific">Rhizomicrobium palustre</name>
    <dbReference type="NCBI Taxonomy" id="189966"/>
    <lineage>
        <taxon>Bacteria</taxon>
        <taxon>Pseudomonadati</taxon>
        <taxon>Pseudomonadota</taxon>
        <taxon>Alphaproteobacteria</taxon>
        <taxon>Micropepsales</taxon>
        <taxon>Micropepsaceae</taxon>
        <taxon>Rhizomicrobium</taxon>
    </lineage>
</organism>
<accession>A0A846N204</accession>
<feature type="transmembrane region" description="Helical" evidence="1">
    <location>
        <begin position="111"/>
        <end position="133"/>
    </location>
</feature>
<feature type="transmembrane region" description="Helical" evidence="1">
    <location>
        <begin position="86"/>
        <end position="105"/>
    </location>
</feature>
<dbReference type="Pfam" id="PF09990">
    <property type="entry name" value="DUF2231"/>
    <property type="match status" value="1"/>
</dbReference>
<comment type="caution">
    <text evidence="3">The sequence shown here is derived from an EMBL/GenBank/DDBJ whole genome shotgun (WGS) entry which is preliminary data.</text>
</comment>
<name>A0A846N204_9PROT</name>
<feature type="domain" description="DUF2231" evidence="2">
    <location>
        <begin position="15"/>
        <end position="149"/>
    </location>
</feature>
<evidence type="ECO:0000259" key="2">
    <source>
        <dbReference type="Pfam" id="PF09990"/>
    </source>
</evidence>
<dbReference type="AlphaFoldDB" id="A0A846N204"/>
<feature type="transmembrane region" description="Helical" evidence="1">
    <location>
        <begin position="21"/>
        <end position="41"/>
    </location>
</feature>
<dbReference type="InterPro" id="IPR016923">
    <property type="entry name" value="UCP029509"/>
</dbReference>
<dbReference type="Proteomes" id="UP000570514">
    <property type="component" value="Unassembled WGS sequence"/>
</dbReference>
<dbReference type="EMBL" id="JAASRM010000001">
    <property type="protein sequence ID" value="NIK89643.1"/>
    <property type="molecule type" value="Genomic_DNA"/>
</dbReference>
<dbReference type="RefSeq" id="WP_167083713.1">
    <property type="nucleotide sequence ID" value="NZ_BAAADC010000001.1"/>
</dbReference>
<feature type="transmembrane region" description="Helical" evidence="1">
    <location>
        <begin position="53"/>
        <end position="74"/>
    </location>
</feature>
<keyword evidence="4" id="KW-1185">Reference proteome</keyword>
<evidence type="ECO:0000256" key="1">
    <source>
        <dbReference type="SAM" id="Phobius"/>
    </source>
</evidence>